<dbReference type="Proteomes" id="UP000435304">
    <property type="component" value="Unassembled WGS sequence"/>
</dbReference>
<sequence>MSLTTTRAPGASSARRERTRQRLMEAAVRVVAERGVNGASVEEICERAGFTRGAFYSNFSSKEDLCLAVLRQRIDHHLDQATTAIDAADAMGLDVEQTIARAVDLVVDSQDADPAMLVTVHELRLHAIRTPEMRPGFAELEQQTNAVIAAIVNTGIVRHGCRLLLPAEEVGRLLGAVFEHGLLEAVLHGDEDVRPRLKRQMTTLLAALLVHPDARTGPPR</sequence>
<accession>A0A6A9V021</accession>
<proteinExistence type="predicted"/>
<reference evidence="4 5" key="1">
    <citation type="submission" date="2019-12" db="EMBL/GenBank/DDBJ databases">
        <title>Auraticoccus cholistani sp. nov., an actinomycete isolated from soil of Cholistan desert.</title>
        <authorList>
            <person name="Cheema M.T."/>
        </authorList>
    </citation>
    <scope>NUCLEOTIDE SEQUENCE [LARGE SCALE GENOMIC DNA]</scope>
    <source>
        <strain evidence="4 5">F435</strain>
    </source>
</reference>
<dbReference type="PRINTS" id="PR00455">
    <property type="entry name" value="HTHTETR"/>
</dbReference>
<dbReference type="GO" id="GO:0000976">
    <property type="term" value="F:transcription cis-regulatory region binding"/>
    <property type="evidence" value="ECO:0007669"/>
    <property type="project" value="TreeGrafter"/>
</dbReference>
<comment type="caution">
    <text evidence="4">The sequence shown here is derived from an EMBL/GenBank/DDBJ whole genome shotgun (WGS) entry which is preliminary data.</text>
</comment>
<dbReference type="Gene3D" id="1.10.357.10">
    <property type="entry name" value="Tetracycline Repressor, domain 2"/>
    <property type="match status" value="1"/>
</dbReference>
<dbReference type="GO" id="GO:0003700">
    <property type="term" value="F:DNA-binding transcription factor activity"/>
    <property type="evidence" value="ECO:0007669"/>
    <property type="project" value="TreeGrafter"/>
</dbReference>
<dbReference type="SUPFAM" id="SSF48498">
    <property type="entry name" value="Tetracyclin repressor-like, C-terminal domain"/>
    <property type="match status" value="1"/>
</dbReference>
<feature type="DNA-binding region" description="H-T-H motif" evidence="2">
    <location>
        <begin position="40"/>
        <end position="59"/>
    </location>
</feature>
<keyword evidence="1 2" id="KW-0238">DNA-binding</keyword>
<protein>
    <submittedName>
        <fullName evidence="4">TetR family transcriptional regulator</fullName>
    </submittedName>
</protein>
<dbReference type="PROSITE" id="PS50977">
    <property type="entry name" value="HTH_TETR_2"/>
    <property type="match status" value="1"/>
</dbReference>
<feature type="domain" description="HTH tetR-type" evidence="3">
    <location>
        <begin position="17"/>
        <end position="77"/>
    </location>
</feature>
<dbReference type="InterPro" id="IPR001647">
    <property type="entry name" value="HTH_TetR"/>
</dbReference>
<dbReference type="InterPro" id="IPR009057">
    <property type="entry name" value="Homeodomain-like_sf"/>
</dbReference>
<dbReference type="InterPro" id="IPR036271">
    <property type="entry name" value="Tet_transcr_reg_TetR-rel_C_sf"/>
</dbReference>
<evidence type="ECO:0000259" key="3">
    <source>
        <dbReference type="PROSITE" id="PS50977"/>
    </source>
</evidence>
<evidence type="ECO:0000313" key="4">
    <source>
        <dbReference type="EMBL" id="MVA74660.1"/>
    </source>
</evidence>
<dbReference type="Pfam" id="PF00440">
    <property type="entry name" value="TetR_N"/>
    <property type="match status" value="1"/>
</dbReference>
<dbReference type="PANTHER" id="PTHR30055:SF241">
    <property type="entry name" value="TRANSCRIPTIONAL REGULATORY PROTEIN"/>
    <property type="match status" value="1"/>
</dbReference>
<keyword evidence="5" id="KW-1185">Reference proteome</keyword>
<dbReference type="EMBL" id="WPCU01000003">
    <property type="protein sequence ID" value="MVA74660.1"/>
    <property type="molecule type" value="Genomic_DNA"/>
</dbReference>
<dbReference type="AlphaFoldDB" id="A0A6A9V021"/>
<dbReference type="RefSeq" id="WP_156607252.1">
    <property type="nucleotide sequence ID" value="NZ_WPCU01000003.1"/>
</dbReference>
<dbReference type="InterPro" id="IPR050109">
    <property type="entry name" value="HTH-type_TetR-like_transc_reg"/>
</dbReference>
<name>A0A6A9V021_9ACTN</name>
<gene>
    <name evidence="4" type="ORF">GC722_01220</name>
</gene>
<dbReference type="Gene3D" id="1.10.10.60">
    <property type="entry name" value="Homeodomain-like"/>
    <property type="match status" value="1"/>
</dbReference>
<dbReference type="PANTHER" id="PTHR30055">
    <property type="entry name" value="HTH-TYPE TRANSCRIPTIONAL REGULATOR RUTR"/>
    <property type="match status" value="1"/>
</dbReference>
<organism evidence="4 5">
    <name type="scientific">Auraticoccus cholistanensis</name>
    <dbReference type="NCBI Taxonomy" id="2656650"/>
    <lineage>
        <taxon>Bacteria</taxon>
        <taxon>Bacillati</taxon>
        <taxon>Actinomycetota</taxon>
        <taxon>Actinomycetes</taxon>
        <taxon>Propionibacteriales</taxon>
        <taxon>Propionibacteriaceae</taxon>
        <taxon>Auraticoccus</taxon>
    </lineage>
</organism>
<evidence type="ECO:0000313" key="5">
    <source>
        <dbReference type="Proteomes" id="UP000435304"/>
    </source>
</evidence>
<evidence type="ECO:0000256" key="2">
    <source>
        <dbReference type="PROSITE-ProRule" id="PRU00335"/>
    </source>
</evidence>
<dbReference type="SUPFAM" id="SSF46689">
    <property type="entry name" value="Homeodomain-like"/>
    <property type="match status" value="1"/>
</dbReference>
<evidence type="ECO:0000256" key="1">
    <source>
        <dbReference type="ARBA" id="ARBA00023125"/>
    </source>
</evidence>